<evidence type="ECO:0000256" key="1">
    <source>
        <dbReference type="SAM" id="MobiDB-lite"/>
    </source>
</evidence>
<keyword evidence="3" id="KW-1185">Reference proteome</keyword>
<gene>
    <name evidence="2" type="ORF">AVEN_92211_1</name>
</gene>
<comment type="caution">
    <text evidence="2">The sequence shown here is derived from an EMBL/GenBank/DDBJ whole genome shotgun (WGS) entry which is preliminary data.</text>
</comment>
<sequence>MACLRFDDQSLEFGALKFWFELDHIAVERTRNVLLHSRRNISKSQLSVHSCLCERNEEKNRKIDKLNLVCDLGISTVDMYQTMDSIGHRKEIQNDLKPEPASHSAHFNSIPTLGPSMDDPA</sequence>
<accession>A0A4Y2AKA8</accession>
<protein>
    <submittedName>
        <fullName evidence="2">Uncharacterized protein</fullName>
    </submittedName>
</protein>
<feature type="region of interest" description="Disordered" evidence="1">
    <location>
        <begin position="96"/>
        <end position="121"/>
    </location>
</feature>
<dbReference type="EMBL" id="BGPR01000021">
    <property type="protein sequence ID" value="GBL80283.1"/>
    <property type="molecule type" value="Genomic_DNA"/>
</dbReference>
<organism evidence="2 3">
    <name type="scientific">Araneus ventricosus</name>
    <name type="common">Orbweaver spider</name>
    <name type="synonym">Epeira ventricosa</name>
    <dbReference type="NCBI Taxonomy" id="182803"/>
    <lineage>
        <taxon>Eukaryota</taxon>
        <taxon>Metazoa</taxon>
        <taxon>Ecdysozoa</taxon>
        <taxon>Arthropoda</taxon>
        <taxon>Chelicerata</taxon>
        <taxon>Arachnida</taxon>
        <taxon>Araneae</taxon>
        <taxon>Araneomorphae</taxon>
        <taxon>Entelegynae</taxon>
        <taxon>Araneoidea</taxon>
        <taxon>Araneidae</taxon>
        <taxon>Araneus</taxon>
    </lineage>
</organism>
<dbReference type="AlphaFoldDB" id="A0A4Y2AKA8"/>
<evidence type="ECO:0000313" key="3">
    <source>
        <dbReference type="Proteomes" id="UP000499080"/>
    </source>
</evidence>
<proteinExistence type="predicted"/>
<dbReference type="Proteomes" id="UP000499080">
    <property type="component" value="Unassembled WGS sequence"/>
</dbReference>
<name>A0A4Y2AKA8_ARAVE</name>
<evidence type="ECO:0000313" key="2">
    <source>
        <dbReference type="EMBL" id="GBL80283.1"/>
    </source>
</evidence>
<reference evidence="2 3" key="1">
    <citation type="journal article" date="2019" name="Sci. Rep.">
        <title>Orb-weaving spider Araneus ventricosus genome elucidates the spidroin gene catalogue.</title>
        <authorList>
            <person name="Kono N."/>
            <person name="Nakamura H."/>
            <person name="Ohtoshi R."/>
            <person name="Moran D.A.P."/>
            <person name="Shinohara A."/>
            <person name="Yoshida Y."/>
            <person name="Fujiwara M."/>
            <person name="Mori M."/>
            <person name="Tomita M."/>
            <person name="Arakawa K."/>
        </authorList>
    </citation>
    <scope>NUCLEOTIDE SEQUENCE [LARGE SCALE GENOMIC DNA]</scope>
</reference>